<name>A0A7T8GUC2_CALRO</name>
<dbReference type="OrthoDB" id="28053at2759"/>
<evidence type="ECO:0000256" key="2">
    <source>
        <dbReference type="ARBA" id="ARBA00022448"/>
    </source>
</evidence>
<dbReference type="GO" id="GO:0030117">
    <property type="term" value="C:membrane coat"/>
    <property type="evidence" value="ECO:0007669"/>
    <property type="project" value="InterPro"/>
</dbReference>
<keyword evidence="7" id="KW-1185">Reference proteome</keyword>
<evidence type="ECO:0000313" key="6">
    <source>
        <dbReference type="EMBL" id="QQP37954.1"/>
    </source>
</evidence>
<evidence type="ECO:0000256" key="4">
    <source>
        <dbReference type="ARBA" id="ARBA00023136"/>
    </source>
</evidence>
<dbReference type="GO" id="GO:0016192">
    <property type="term" value="P:vesicle-mediated transport"/>
    <property type="evidence" value="ECO:0007669"/>
    <property type="project" value="InterPro"/>
</dbReference>
<feature type="domain" description="Clathrin/coatomer adaptor adaptin-like N-terminal" evidence="5">
    <location>
        <begin position="51"/>
        <end position="406"/>
    </location>
</feature>
<dbReference type="InterPro" id="IPR016024">
    <property type="entry name" value="ARM-type_fold"/>
</dbReference>
<sequence length="408" mass="45740">MAIATQEKVADIINNVRAAVTEAVDKVKMPTPCRLRDLIRSIRSARTLADERAVVNKECAYIRNAFRDEDSIWRCRNVAKLLYIHMLGYPAHFGQLECLKLIASSKFTDKRIGYLAAMLLLDERQEVHLLMTNCLKTDLNSPTQFVTGLALCTLGSIASGEMARALAPEIEKLLKSSNAYLRKKAALCAFKIVRKVPELMEMYIPVARSLLNEKNHGVLITGIVLITEMSERSPDTLRHFKRAVPNLVRILKSLIVSGYSPEHDVNGISDPFLQIKILKLLRILGKDDSETSETMNDILAQVATNTETSKNVGNAILYETVLSIMDIQSESGLRVLAINILGRFLLNTDKNIRYVALNTLLKTIHVDINAVQRHRSTILECLKDPDITIKRRALELCFALVNGSNYKP</sequence>
<keyword evidence="2" id="KW-0813">Transport</keyword>
<evidence type="ECO:0000256" key="1">
    <source>
        <dbReference type="ARBA" id="ARBA00004308"/>
    </source>
</evidence>
<dbReference type="Proteomes" id="UP000595437">
    <property type="component" value="Chromosome 13"/>
</dbReference>
<dbReference type="Pfam" id="PF01602">
    <property type="entry name" value="Adaptin_N"/>
    <property type="match status" value="1"/>
</dbReference>
<keyword evidence="3" id="KW-0653">Protein transport</keyword>
<dbReference type="InterPro" id="IPR011989">
    <property type="entry name" value="ARM-like"/>
</dbReference>
<dbReference type="Gene3D" id="1.25.10.10">
    <property type="entry name" value="Leucine-rich Repeat Variant"/>
    <property type="match status" value="1"/>
</dbReference>
<evidence type="ECO:0000259" key="5">
    <source>
        <dbReference type="Pfam" id="PF01602"/>
    </source>
</evidence>
<reference evidence="7" key="1">
    <citation type="submission" date="2021-01" db="EMBL/GenBank/DDBJ databases">
        <title>Caligus Genome Assembly.</title>
        <authorList>
            <person name="Gallardo-Escarate C."/>
        </authorList>
    </citation>
    <scope>NUCLEOTIDE SEQUENCE [LARGE SCALE GENOMIC DNA]</scope>
</reference>
<comment type="subcellular location">
    <subcellularLocation>
        <location evidence="1">Endomembrane system</location>
    </subcellularLocation>
</comment>
<dbReference type="SUPFAM" id="SSF48371">
    <property type="entry name" value="ARM repeat"/>
    <property type="match status" value="1"/>
</dbReference>
<protein>
    <submittedName>
        <fullName evidence="6">AP-1 complex subunit gamma</fullName>
    </submittedName>
</protein>
<accession>A0A7T8GUC2</accession>
<organism evidence="6 7">
    <name type="scientific">Caligus rogercresseyi</name>
    <name type="common">Sea louse</name>
    <dbReference type="NCBI Taxonomy" id="217165"/>
    <lineage>
        <taxon>Eukaryota</taxon>
        <taxon>Metazoa</taxon>
        <taxon>Ecdysozoa</taxon>
        <taxon>Arthropoda</taxon>
        <taxon>Crustacea</taxon>
        <taxon>Multicrustacea</taxon>
        <taxon>Hexanauplia</taxon>
        <taxon>Copepoda</taxon>
        <taxon>Siphonostomatoida</taxon>
        <taxon>Caligidae</taxon>
        <taxon>Caligus</taxon>
    </lineage>
</organism>
<gene>
    <name evidence="6" type="ORF">FKW44_018405</name>
</gene>
<evidence type="ECO:0000256" key="3">
    <source>
        <dbReference type="ARBA" id="ARBA00022927"/>
    </source>
</evidence>
<dbReference type="InterPro" id="IPR050840">
    <property type="entry name" value="Adaptor_Complx_Large_Subunit"/>
</dbReference>
<dbReference type="EMBL" id="CP045902">
    <property type="protein sequence ID" value="QQP37954.1"/>
    <property type="molecule type" value="Genomic_DNA"/>
</dbReference>
<dbReference type="GO" id="GO:0012505">
    <property type="term" value="C:endomembrane system"/>
    <property type="evidence" value="ECO:0007669"/>
    <property type="project" value="UniProtKB-SubCell"/>
</dbReference>
<keyword evidence="4" id="KW-0472">Membrane</keyword>
<evidence type="ECO:0000313" key="7">
    <source>
        <dbReference type="Proteomes" id="UP000595437"/>
    </source>
</evidence>
<proteinExistence type="predicted"/>
<dbReference type="AlphaFoldDB" id="A0A7T8GUC2"/>
<dbReference type="InterPro" id="IPR002553">
    <property type="entry name" value="Clathrin/coatomer_adapt-like_N"/>
</dbReference>
<dbReference type="GO" id="GO:0006886">
    <property type="term" value="P:intracellular protein transport"/>
    <property type="evidence" value="ECO:0007669"/>
    <property type="project" value="InterPro"/>
</dbReference>
<dbReference type="PANTHER" id="PTHR22780">
    <property type="entry name" value="ADAPTIN, ALPHA/GAMMA/EPSILON"/>
    <property type="match status" value="1"/>
</dbReference>